<dbReference type="Proteomes" id="UP001054945">
    <property type="component" value="Unassembled WGS sequence"/>
</dbReference>
<evidence type="ECO:0000313" key="3">
    <source>
        <dbReference type="Proteomes" id="UP001054945"/>
    </source>
</evidence>
<dbReference type="Pfam" id="PF00194">
    <property type="entry name" value="Carb_anhydrase"/>
    <property type="match status" value="1"/>
</dbReference>
<sequence>TAKWTQLNEICGGDKQSPIDIDTGDTLKKAFLKPVVFKGYDKPLKKASDSK</sequence>
<accession>A0AAV4NU85</accession>
<keyword evidence="3" id="KW-1185">Reference proteome</keyword>
<dbReference type="AlphaFoldDB" id="A0AAV4NU85"/>
<organism evidence="2 3">
    <name type="scientific">Caerostris extrusa</name>
    <name type="common">Bark spider</name>
    <name type="synonym">Caerostris bankana</name>
    <dbReference type="NCBI Taxonomy" id="172846"/>
    <lineage>
        <taxon>Eukaryota</taxon>
        <taxon>Metazoa</taxon>
        <taxon>Ecdysozoa</taxon>
        <taxon>Arthropoda</taxon>
        <taxon>Chelicerata</taxon>
        <taxon>Arachnida</taxon>
        <taxon>Araneae</taxon>
        <taxon>Araneomorphae</taxon>
        <taxon>Entelegynae</taxon>
        <taxon>Araneoidea</taxon>
        <taxon>Araneidae</taxon>
        <taxon>Caerostris</taxon>
    </lineage>
</organism>
<dbReference type="InterPro" id="IPR001148">
    <property type="entry name" value="CA_dom"/>
</dbReference>
<feature type="non-terminal residue" evidence="2">
    <location>
        <position position="1"/>
    </location>
</feature>
<evidence type="ECO:0000313" key="2">
    <source>
        <dbReference type="EMBL" id="GIX87176.1"/>
    </source>
</evidence>
<feature type="domain" description="Alpha-carbonic anhydrase" evidence="1">
    <location>
        <begin position="1"/>
        <end position="51"/>
    </location>
</feature>
<comment type="caution">
    <text evidence="2">The sequence shown here is derived from an EMBL/GenBank/DDBJ whole genome shotgun (WGS) entry which is preliminary data.</text>
</comment>
<evidence type="ECO:0000259" key="1">
    <source>
        <dbReference type="PROSITE" id="PS51144"/>
    </source>
</evidence>
<name>A0AAV4NU85_CAEEX</name>
<dbReference type="EMBL" id="BPLR01021212">
    <property type="protein sequence ID" value="GIX87176.1"/>
    <property type="molecule type" value="Genomic_DNA"/>
</dbReference>
<reference evidence="2 3" key="1">
    <citation type="submission" date="2021-06" db="EMBL/GenBank/DDBJ databases">
        <title>Caerostris extrusa draft genome.</title>
        <authorList>
            <person name="Kono N."/>
            <person name="Arakawa K."/>
        </authorList>
    </citation>
    <scope>NUCLEOTIDE SEQUENCE [LARGE SCALE GENOMIC DNA]</scope>
</reference>
<dbReference type="PROSITE" id="PS51144">
    <property type="entry name" value="ALPHA_CA_2"/>
    <property type="match status" value="1"/>
</dbReference>
<gene>
    <name evidence="2" type="ORF">CEXT_93181</name>
</gene>
<proteinExistence type="predicted"/>
<dbReference type="SUPFAM" id="SSF51069">
    <property type="entry name" value="Carbonic anhydrase"/>
    <property type="match status" value="1"/>
</dbReference>
<protein>
    <recommendedName>
        <fullName evidence="1">Alpha-carbonic anhydrase domain-containing protein</fullName>
    </recommendedName>
</protein>
<dbReference type="InterPro" id="IPR036398">
    <property type="entry name" value="CA_dom_sf"/>
</dbReference>
<dbReference type="Gene3D" id="3.10.200.10">
    <property type="entry name" value="Alpha carbonic anhydrase"/>
    <property type="match status" value="1"/>
</dbReference>